<organism evidence="2 3">
    <name type="scientific">Stachybotrys chlorohalonatus (strain IBT 40285)</name>
    <dbReference type="NCBI Taxonomy" id="1283841"/>
    <lineage>
        <taxon>Eukaryota</taxon>
        <taxon>Fungi</taxon>
        <taxon>Dikarya</taxon>
        <taxon>Ascomycota</taxon>
        <taxon>Pezizomycotina</taxon>
        <taxon>Sordariomycetes</taxon>
        <taxon>Hypocreomycetidae</taxon>
        <taxon>Hypocreales</taxon>
        <taxon>Stachybotryaceae</taxon>
        <taxon>Stachybotrys</taxon>
    </lineage>
</organism>
<sequence>MAQPLHQEALRLAVSLAAEALAAGDHPFGSVLVSATGTILQTDRNRVVTGGDATLHPELTLARWAEANLSPEERRTATVYTSGEHCPMCSAAHAYCGLGGIVYVASADMYAEWQREFGADPGRVRPLAIREVAPGIEVRGPVEELAEEVKELHRKRFMVGA</sequence>
<dbReference type="Gene3D" id="3.40.140.10">
    <property type="entry name" value="Cytidine Deaminase, domain 2"/>
    <property type="match status" value="1"/>
</dbReference>
<dbReference type="EMBL" id="KL659360">
    <property type="protein sequence ID" value="KFA69750.1"/>
    <property type="molecule type" value="Genomic_DNA"/>
</dbReference>
<evidence type="ECO:0000313" key="2">
    <source>
        <dbReference type="EMBL" id="KFA69750.1"/>
    </source>
</evidence>
<keyword evidence="3" id="KW-1185">Reference proteome</keyword>
<dbReference type="PANTHER" id="PTHR11079">
    <property type="entry name" value="CYTOSINE DEAMINASE FAMILY MEMBER"/>
    <property type="match status" value="1"/>
</dbReference>
<feature type="domain" description="CMP/dCMP-type deaminase" evidence="1">
    <location>
        <begin position="4"/>
        <end position="124"/>
    </location>
</feature>
<dbReference type="AlphaFoldDB" id="A0A084R0L5"/>
<evidence type="ECO:0000313" key="3">
    <source>
        <dbReference type="Proteomes" id="UP000028524"/>
    </source>
</evidence>
<accession>A0A084R0L5</accession>
<dbReference type="PROSITE" id="PS51747">
    <property type="entry name" value="CYT_DCMP_DEAMINASES_2"/>
    <property type="match status" value="1"/>
</dbReference>
<dbReference type="InterPro" id="IPR002125">
    <property type="entry name" value="CMP_dCMP_dom"/>
</dbReference>
<dbReference type="PANTHER" id="PTHR11079:SF179">
    <property type="entry name" value="TRNA(ADENINE(34)) DEAMINASE, CHLOROPLASTIC"/>
    <property type="match status" value="1"/>
</dbReference>
<name>A0A084R0L5_STAC4</name>
<reference evidence="2 3" key="1">
    <citation type="journal article" date="2014" name="BMC Genomics">
        <title>Comparative genome sequencing reveals chemotype-specific gene clusters in the toxigenic black mold Stachybotrys.</title>
        <authorList>
            <person name="Semeiks J."/>
            <person name="Borek D."/>
            <person name="Otwinowski Z."/>
            <person name="Grishin N.V."/>
        </authorList>
    </citation>
    <scope>NUCLEOTIDE SEQUENCE [LARGE SCALE GENOMIC DNA]</scope>
    <source>
        <strain evidence="2 3">IBT 40285</strain>
    </source>
</reference>
<gene>
    <name evidence="2" type="ORF">S40285_06011</name>
</gene>
<dbReference type="STRING" id="1283841.A0A084R0L5"/>
<dbReference type="GO" id="GO:0003824">
    <property type="term" value="F:catalytic activity"/>
    <property type="evidence" value="ECO:0007669"/>
    <property type="project" value="InterPro"/>
</dbReference>
<protein>
    <recommendedName>
        <fullName evidence="1">CMP/dCMP-type deaminase domain-containing protein</fullName>
    </recommendedName>
</protein>
<dbReference type="OrthoDB" id="408702at2759"/>
<dbReference type="InterPro" id="IPR016193">
    <property type="entry name" value="Cytidine_deaminase-like"/>
</dbReference>
<dbReference type="GO" id="GO:0006139">
    <property type="term" value="P:nucleobase-containing compound metabolic process"/>
    <property type="evidence" value="ECO:0007669"/>
    <property type="project" value="UniProtKB-ARBA"/>
</dbReference>
<proteinExistence type="predicted"/>
<dbReference type="HOGENOM" id="CLU_025810_5_1_1"/>
<dbReference type="Proteomes" id="UP000028524">
    <property type="component" value="Unassembled WGS sequence"/>
</dbReference>
<dbReference type="OMA" id="GDHPENP"/>
<dbReference type="CDD" id="cd01285">
    <property type="entry name" value="nucleoside_deaminase"/>
    <property type="match status" value="1"/>
</dbReference>
<evidence type="ECO:0000259" key="1">
    <source>
        <dbReference type="PROSITE" id="PS51747"/>
    </source>
</evidence>
<dbReference type="InParanoid" id="A0A084R0L5"/>
<dbReference type="Pfam" id="PF00383">
    <property type="entry name" value="dCMP_cyt_deam_1"/>
    <property type="match status" value="1"/>
</dbReference>
<dbReference type="SUPFAM" id="SSF53927">
    <property type="entry name" value="Cytidine deaminase-like"/>
    <property type="match status" value="1"/>
</dbReference>